<dbReference type="InterPro" id="IPR013083">
    <property type="entry name" value="Znf_RING/FYVE/PHD"/>
</dbReference>
<dbReference type="InterPro" id="IPR011011">
    <property type="entry name" value="Znf_FYVE_PHD"/>
</dbReference>
<feature type="coiled-coil region" evidence="5">
    <location>
        <begin position="131"/>
        <end position="165"/>
    </location>
</feature>
<dbReference type="Proteomes" id="UP000324832">
    <property type="component" value="Unassembled WGS sequence"/>
</dbReference>
<sequence>MVGTCEACREHISVAVKRIKCTQCNNMFHSECVRFTGDSTSSRTQWKCPNCVAIARKGGDNSNTPIRVDKSSKIARSTRTDSADPTISICDDTRATTAANSMLIGRFESILDAKLKTIKDEIVEELKSTVFTELKNEIVSLSSKLSQLQVAQNHLQSENDQLKSDLCTLQARVTFSEDQLSDLRSQFGRQQQQGRINNLEIVGLPQMTSESPTDLVLKIAEYAGVELKPDDIEFAHRIQPQRPTAGRPKPIVVKMRDRIESRDVARCSAGHLQVPDGGPQPGHVGRLLGRRVPRRQQLVPHVPQLVQLAVGGRHSLPQRSDLLVETGHHAHNLQLGERVVGRQPQRTVVCVQRGRLPSAPLQALLQRQPLLVREERSMEDKL</sequence>
<dbReference type="Gene3D" id="3.30.40.10">
    <property type="entry name" value="Zinc/RING finger domain, C3HC4 (zinc finger)"/>
    <property type="match status" value="1"/>
</dbReference>
<dbReference type="PROSITE" id="PS50016">
    <property type="entry name" value="ZF_PHD_2"/>
    <property type="match status" value="1"/>
</dbReference>
<dbReference type="EMBL" id="FZQP02000005">
    <property type="protein sequence ID" value="VVC86638.1"/>
    <property type="molecule type" value="Genomic_DNA"/>
</dbReference>
<keyword evidence="2 4" id="KW-0863">Zinc-finger</keyword>
<accession>A0A5E4PLN0</accession>
<name>A0A5E4PLN0_9NEOP</name>
<dbReference type="CDD" id="cd15489">
    <property type="entry name" value="PHD_SF"/>
    <property type="match status" value="1"/>
</dbReference>
<dbReference type="InterPro" id="IPR019787">
    <property type="entry name" value="Znf_PHD-finger"/>
</dbReference>
<protein>
    <recommendedName>
        <fullName evidence="10">PHD-type domain-containing protein</fullName>
    </recommendedName>
</protein>
<dbReference type="SMART" id="SM00249">
    <property type="entry name" value="PHD"/>
    <property type="match status" value="1"/>
</dbReference>
<dbReference type="PROSITE" id="PS50089">
    <property type="entry name" value="ZF_RING_2"/>
    <property type="match status" value="1"/>
</dbReference>
<evidence type="ECO:0008006" key="10">
    <source>
        <dbReference type="Google" id="ProtNLM"/>
    </source>
</evidence>
<keyword evidence="3" id="KW-0862">Zinc</keyword>
<evidence type="ECO:0000256" key="5">
    <source>
        <dbReference type="SAM" id="Coils"/>
    </source>
</evidence>
<reference evidence="8 9" key="1">
    <citation type="submission" date="2017-07" db="EMBL/GenBank/DDBJ databases">
        <authorList>
            <person name="Talla V."/>
            <person name="Backstrom N."/>
        </authorList>
    </citation>
    <scope>NUCLEOTIDE SEQUENCE [LARGE SCALE GENOMIC DNA]</scope>
</reference>
<keyword evidence="5" id="KW-0175">Coiled coil</keyword>
<dbReference type="InterPro" id="IPR019786">
    <property type="entry name" value="Zinc_finger_PHD-type_CS"/>
</dbReference>
<evidence type="ECO:0000256" key="1">
    <source>
        <dbReference type="ARBA" id="ARBA00022723"/>
    </source>
</evidence>
<dbReference type="InterPro" id="IPR001965">
    <property type="entry name" value="Znf_PHD"/>
</dbReference>
<gene>
    <name evidence="8" type="ORF">LSINAPIS_LOCUS419</name>
</gene>
<evidence type="ECO:0000259" key="7">
    <source>
        <dbReference type="PROSITE" id="PS50089"/>
    </source>
</evidence>
<dbReference type="Pfam" id="PF00628">
    <property type="entry name" value="PHD"/>
    <property type="match status" value="1"/>
</dbReference>
<dbReference type="AlphaFoldDB" id="A0A5E4PLN0"/>
<proteinExistence type="predicted"/>
<dbReference type="InterPro" id="IPR001841">
    <property type="entry name" value="Znf_RING"/>
</dbReference>
<dbReference type="GO" id="GO:0008270">
    <property type="term" value="F:zinc ion binding"/>
    <property type="evidence" value="ECO:0007669"/>
    <property type="project" value="UniProtKB-KW"/>
</dbReference>
<evidence type="ECO:0000256" key="2">
    <source>
        <dbReference type="ARBA" id="ARBA00022771"/>
    </source>
</evidence>
<feature type="domain" description="RING-type" evidence="7">
    <location>
        <begin position="5"/>
        <end position="51"/>
    </location>
</feature>
<keyword evidence="1" id="KW-0479">Metal-binding</keyword>
<evidence type="ECO:0000259" key="6">
    <source>
        <dbReference type="PROSITE" id="PS50016"/>
    </source>
</evidence>
<dbReference type="PROSITE" id="PS01359">
    <property type="entry name" value="ZF_PHD_1"/>
    <property type="match status" value="1"/>
</dbReference>
<evidence type="ECO:0000256" key="4">
    <source>
        <dbReference type="PROSITE-ProRule" id="PRU00175"/>
    </source>
</evidence>
<dbReference type="SUPFAM" id="SSF57903">
    <property type="entry name" value="FYVE/PHD zinc finger"/>
    <property type="match status" value="1"/>
</dbReference>
<evidence type="ECO:0000313" key="8">
    <source>
        <dbReference type="EMBL" id="VVC86638.1"/>
    </source>
</evidence>
<feature type="domain" description="PHD-type" evidence="6">
    <location>
        <begin position="2"/>
        <end position="54"/>
    </location>
</feature>
<evidence type="ECO:0000256" key="3">
    <source>
        <dbReference type="ARBA" id="ARBA00022833"/>
    </source>
</evidence>
<keyword evidence="9" id="KW-1185">Reference proteome</keyword>
<organism evidence="8 9">
    <name type="scientific">Leptidea sinapis</name>
    <dbReference type="NCBI Taxonomy" id="189913"/>
    <lineage>
        <taxon>Eukaryota</taxon>
        <taxon>Metazoa</taxon>
        <taxon>Ecdysozoa</taxon>
        <taxon>Arthropoda</taxon>
        <taxon>Hexapoda</taxon>
        <taxon>Insecta</taxon>
        <taxon>Pterygota</taxon>
        <taxon>Neoptera</taxon>
        <taxon>Endopterygota</taxon>
        <taxon>Lepidoptera</taxon>
        <taxon>Glossata</taxon>
        <taxon>Ditrysia</taxon>
        <taxon>Papilionoidea</taxon>
        <taxon>Pieridae</taxon>
        <taxon>Dismorphiinae</taxon>
        <taxon>Leptidea</taxon>
    </lineage>
</organism>
<evidence type="ECO:0000313" key="9">
    <source>
        <dbReference type="Proteomes" id="UP000324832"/>
    </source>
</evidence>